<evidence type="ECO:0000313" key="2">
    <source>
        <dbReference type="EMBL" id="WDE07993.1"/>
    </source>
</evidence>
<sequence>MKRLTYIFQQQVKCLSLIWAYLLMAMICLQPVSAAQDVCVPGEKVEYTGQGSVDKADMSGSEDTHEDCSECDCKCCPCCANVMFAPAALFDLSDGFKFFTSPFEASRFYNPYYSLLRPPKI</sequence>
<feature type="chain" id="PRO_5042030404" evidence="1">
    <location>
        <begin position="35"/>
        <end position="121"/>
    </location>
</feature>
<dbReference type="RefSeq" id="WP_274038628.1">
    <property type="nucleotide sequence ID" value="NZ_CP059733.1"/>
</dbReference>
<organism evidence="2 3">
    <name type="scientific">Thalassomonas viridans</name>
    <dbReference type="NCBI Taxonomy" id="137584"/>
    <lineage>
        <taxon>Bacteria</taxon>
        <taxon>Pseudomonadati</taxon>
        <taxon>Pseudomonadota</taxon>
        <taxon>Gammaproteobacteria</taxon>
        <taxon>Alteromonadales</taxon>
        <taxon>Colwelliaceae</taxon>
        <taxon>Thalassomonas</taxon>
    </lineage>
</organism>
<reference evidence="2 3" key="2">
    <citation type="journal article" date="2022" name="Mar. Drugs">
        <title>Bioassay-Guided Fractionation Leads to the Detection of Cholic Acid Generated by the Rare Thalassomonas sp.</title>
        <authorList>
            <person name="Pheiffer F."/>
            <person name="Schneider Y.K."/>
            <person name="Hansen E.H."/>
            <person name="Andersen J.H."/>
            <person name="Isaksson J."/>
            <person name="Busche T."/>
            <person name="R C."/>
            <person name="Kalinowski J."/>
            <person name="Zyl L.V."/>
            <person name="Trindade M."/>
        </authorList>
    </citation>
    <scope>NUCLEOTIDE SEQUENCE [LARGE SCALE GENOMIC DNA]</scope>
    <source>
        <strain evidence="2 3">XOM25</strain>
    </source>
</reference>
<name>A0AAF0CBT3_9GAMM</name>
<keyword evidence="3" id="KW-1185">Reference proteome</keyword>
<proteinExistence type="predicted"/>
<protein>
    <submittedName>
        <fullName evidence="2">Uncharacterized protein</fullName>
    </submittedName>
</protein>
<gene>
    <name evidence="2" type="ORF">SG34_014520</name>
</gene>
<dbReference type="AlphaFoldDB" id="A0AAF0CBT3"/>
<keyword evidence="1" id="KW-0732">Signal</keyword>
<feature type="signal peptide" evidence="1">
    <location>
        <begin position="1"/>
        <end position="34"/>
    </location>
</feature>
<evidence type="ECO:0000313" key="3">
    <source>
        <dbReference type="Proteomes" id="UP000032352"/>
    </source>
</evidence>
<evidence type="ECO:0000256" key="1">
    <source>
        <dbReference type="SAM" id="SignalP"/>
    </source>
</evidence>
<accession>A0AAF0CBT3</accession>
<dbReference type="EMBL" id="CP059733">
    <property type="protein sequence ID" value="WDE07993.1"/>
    <property type="molecule type" value="Genomic_DNA"/>
</dbReference>
<dbReference type="Proteomes" id="UP000032352">
    <property type="component" value="Chromosome"/>
</dbReference>
<reference evidence="2 3" key="1">
    <citation type="journal article" date="2015" name="Genome Announc.">
        <title>Draft Genome Sequences of Marine Isolates of Thalassomonas viridans and Thalassomonas actiniarum.</title>
        <authorList>
            <person name="Olonade I."/>
            <person name="van Zyl L.J."/>
            <person name="Trindade M."/>
        </authorList>
    </citation>
    <scope>NUCLEOTIDE SEQUENCE [LARGE SCALE GENOMIC DNA]</scope>
    <source>
        <strain evidence="2 3">XOM25</strain>
    </source>
</reference>
<dbReference type="KEGG" id="tvd:SG34_014520"/>